<dbReference type="Proteomes" id="UP001595075">
    <property type="component" value="Unassembled WGS sequence"/>
</dbReference>
<reference evidence="6 7" key="1">
    <citation type="journal article" date="2024" name="Commun. Biol.">
        <title>Comparative genomic analysis of thermophilic fungi reveals convergent evolutionary adaptations and gene losses.</title>
        <authorList>
            <person name="Steindorff A.S."/>
            <person name="Aguilar-Pontes M.V."/>
            <person name="Robinson A.J."/>
            <person name="Andreopoulos B."/>
            <person name="LaButti K."/>
            <person name="Kuo A."/>
            <person name="Mondo S."/>
            <person name="Riley R."/>
            <person name="Otillar R."/>
            <person name="Haridas S."/>
            <person name="Lipzen A."/>
            <person name="Grimwood J."/>
            <person name="Schmutz J."/>
            <person name="Clum A."/>
            <person name="Reid I.D."/>
            <person name="Moisan M.C."/>
            <person name="Butler G."/>
            <person name="Nguyen T.T.M."/>
            <person name="Dewar K."/>
            <person name="Conant G."/>
            <person name="Drula E."/>
            <person name="Henrissat B."/>
            <person name="Hansel C."/>
            <person name="Singer S."/>
            <person name="Hutchinson M.I."/>
            <person name="de Vries R.P."/>
            <person name="Natvig D.O."/>
            <person name="Powell A.J."/>
            <person name="Tsang A."/>
            <person name="Grigoriev I.V."/>
        </authorList>
    </citation>
    <scope>NUCLEOTIDE SEQUENCE [LARGE SCALE GENOMIC DNA]</scope>
    <source>
        <strain evidence="6 7">CBS 494.80</strain>
    </source>
</reference>
<dbReference type="Pfam" id="PF00067">
    <property type="entry name" value="p450"/>
    <property type="match status" value="1"/>
</dbReference>
<dbReference type="CDD" id="cd11066">
    <property type="entry name" value="CYP_PhacA-like"/>
    <property type="match status" value="1"/>
</dbReference>
<evidence type="ECO:0000256" key="3">
    <source>
        <dbReference type="ARBA" id="ARBA00023002"/>
    </source>
</evidence>
<keyword evidence="3" id="KW-0560">Oxidoreductase</keyword>
<evidence type="ECO:0008006" key="8">
    <source>
        <dbReference type="Google" id="ProtNLM"/>
    </source>
</evidence>
<keyword evidence="2" id="KW-0479">Metal-binding</keyword>
<evidence type="ECO:0000256" key="2">
    <source>
        <dbReference type="ARBA" id="ARBA00022723"/>
    </source>
</evidence>
<keyword evidence="5" id="KW-0472">Membrane</keyword>
<dbReference type="PANTHER" id="PTHR46300:SF9">
    <property type="entry name" value="P450, PUTATIVE-RELATED"/>
    <property type="match status" value="1"/>
</dbReference>
<dbReference type="PANTHER" id="PTHR46300">
    <property type="entry name" value="P450, PUTATIVE (EUROFUNG)-RELATED-RELATED"/>
    <property type="match status" value="1"/>
</dbReference>
<name>A0ABR4C4J2_9HELO</name>
<dbReference type="PRINTS" id="PR00463">
    <property type="entry name" value="EP450I"/>
</dbReference>
<evidence type="ECO:0000313" key="6">
    <source>
        <dbReference type="EMBL" id="KAL2064839.1"/>
    </source>
</evidence>
<dbReference type="PRINTS" id="PR00385">
    <property type="entry name" value="P450"/>
</dbReference>
<dbReference type="InterPro" id="IPR050364">
    <property type="entry name" value="Cytochrome_P450_fung"/>
</dbReference>
<feature type="transmembrane region" description="Helical" evidence="5">
    <location>
        <begin position="12"/>
        <end position="35"/>
    </location>
</feature>
<dbReference type="SUPFAM" id="SSF48264">
    <property type="entry name" value="Cytochrome P450"/>
    <property type="match status" value="1"/>
</dbReference>
<evidence type="ECO:0000313" key="7">
    <source>
        <dbReference type="Proteomes" id="UP001595075"/>
    </source>
</evidence>
<keyword evidence="4" id="KW-0408">Iron</keyword>
<protein>
    <recommendedName>
        <fullName evidence="8">Cytochrome P450</fullName>
    </recommendedName>
</protein>
<comment type="caution">
    <text evidence="6">The sequence shown here is derived from an EMBL/GenBank/DDBJ whole genome shotgun (WGS) entry which is preliminary data.</text>
</comment>
<dbReference type="EMBL" id="JAZHXI010000013">
    <property type="protein sequence ID" value="KAL2064839.1"/>
    <property type="molecule type" value="Genomic_DNA"/>
</dbReference>
<gene>
    <name evidence="6" type="ORF">VTL71DRAFT_3979</name>
</gene>
<dbReference type="InterPro" id="IPR002401">
    <property type="entry name" value="Cyt_P450_E_grp-I"/>
</dbReference>
<keyword evidence="5" id="KW-1133">Transmembrane helix</keyword>
<sequence>MAILDLLHITKSYVISSPYESLVFLLSFIPIVYILTNEVVRKQARISGLGGPSGLPLIGNLWQIRTNASERYRQWSRTHGAVYQIQLGNIPIVVVNSAASAKVLFGHNAQALSSRPEFYTFHKVLSNTAGTTIGTSPYSESLKRRRKGAASALNRPSIQTYIPHLDLESKDFVAELLRYGKAGDQAVDPMPMIQRLSLSLALTLNWGIRMDSQDDALFDEITHVEDQISRFRSTTGNLQDYIPLLRLNPFGFGSKEAREMRDRRDVYLQALNRGLEERMEKGTHKPCIQANVILDEEAKLNNEELTSISLTMLSGGLDTVTTLLQWSIAFLAQRPDIQEKAWKEISEFYSDAQPLCDPLDDQKCSYIRALVRECLRYFTVLRLALPRASIKDVTYEGIVIPKGTVYFINAFACNRDEAIWSDPEEFRPERWLEIPDAPMFTYGIGYRMCTGHLLANRELYLVFIRMLNSFEIRKFDNIDTHPVSGNSDPTSLVAMPHRYRAKFVPRNPAALEKAILEFKNTFPKGMTPSSSNADGPLFATIVNQEIGNDESARIFEAHSDTDRLLTDVDVCSGSPAKTMMWNFALFGVSLRKRVTSFVPGLVNWTSEPRFPRETGADFDCETNEPLTFMLLLSKAILKPDVGKLLP</sequence>
<evidence type="ECO:0000256" key="4">
    <source>
        <dbReference type="ARBA" id="ARBA00023004"/>
    </source>
</evidence>
<keyword evidence="5" id="KW-0812">Transmembrane</keyword>
<comment type="similarity">
    <text evidence="1">Belongs to the cytochrome P450 family.</text>
</comment>
<dbReference type="InterPro" id="IPR001128">
    <property type="entry name" value="Cyt_P450"/>
</dbReference>
<dbReference type="InterPro" id="IPR036396">
    <property type="entry name" value="Cyt_P450_sf"/>
</dbReference>
<accession>A0ABR4C4J2</accession>
<evidence type="ECO:0000256" key="1">
    <source>
        <dbReference type="ARBA" id="ARBA00010617"/>
    </source>
</evidence>
<organism evidence="6 7">
    <name type="scientific">Oculimacula yallundae</name>
    <dbReference type="NCBI Taxonomy" id="86028"/>
    <lineage>
        <taxon>Eukaryota</taxon>
        <taxon>Fungi</taxon>
        <taxon>Dikarya</taxon>
        <taxon>Ascomycota</taxon>
        <taxon>Pezizomycotina</taxon>
        <taxon>Leotiomycetes</taxon>
        <taxon>Helotiales</taxon>
        <taxon>Ploettnerulaceae</taxon>
        <taxon>Oculimacula</taxon>
    </lineage>
</organism>
<proteinExistence type="inferred from homology"/>
<evidence type="ECO:0000256" key="5">
    <source>
        <dbReference type="SAM" id="Phobius"/>
    </source>
</evidence>
<dbReference type="Gene3D" id="1.10.630.10">
    <property type="entry name" value="Cytochrome P450"/>
    <property type="match status" value="1"/>
</dbReference>
<keyword evidence="7" id="KW-1185">Reference proteome</keyword>